<organism evidence="1">
    <name type="scientific">Amphimedon queenslandica</name>
    <name type="common">Sponge</name>
    <dbReference type="NCBI Taxonomy" id="400682"/>
    <lineage>
        <taxon>Eukaryota</taxon>
        <taxon>Metazoa</taxon>
        <taxon>Porifera</taxon>
        <taxon>Demospongiae</taxon>
        <taxon>Heteroscleromorpha</taxon>
        <taxon>Haplosclerida</taxon>
        <taxon>Niphatidae</taxon>
        <taxon>Amphimedon</taxon>
    </lineage>
</organism>
<dbReference type="AlphaFoldDB" id="A0A1X7TBI2"/>
<protein>
    <submittedName>
        <fullName evidence="1">Uncharacterized protein</fullName>
    </submittedName>
</protein>
<accession>A0A1X7TBI2</accession>
<dbReference type="EnsemblMetazoa" id="Aqu2.1.11923_001">
    <property type="protein sequence ID" value="Aqu2.1.11923_001"/>
    <property type="gene ID" value="Aqu2.1.11923"/>
</dbReference>
<reference evidence="1" key="1">
    <citation type="submission" date="2017-05" db="UniProtKB">
        <authorList>
            <consortium name="EnsemblMetazoa"/>
        </authorList>
    </citation>
    <scope>IDENTIFICATION</scope>
</reference>
<dbReference type="InParanoid" id="A0A1X7TBI2"/>
<sequence>MIIILILYYQLSTNPDPCLLNNISVSPINDVGIGSSNNISFYYEKVHNVHLTPVCDEGPIYISINVSTICEREYPDSIAVIILNSDSSTVINNVTIIPQVNYQLMIATGNTSIPSCNDTLIVNVSLSNTEGTLNEMSPFKFGNKLSSF</sequence>
<evidence type="ECO:0000313" key="1">
    <source>
        <dbReference type="EnsemblMetazoa" id="Aqu2.1.11923_001"/>
    </source>
</evidence>
<proteinExistence type="predicted"/>
<name>A0A1X7TBI2_AMPQE</name>